<dbReference type="AlphaFoldDB" id="A0A4P9XME2"/>
<dbReference type="EMBL" id="KZ992771">
    <property type="protein sequence ID" value="RKP07074.1"/>
    <property type="molecule type" value="Genomic_DNA"/>
</dbReference>
<proteinExistence type="predicted"/>
<reference evidence="3" key="1">
    <citation type="journal article" date="2018" name="Nat. Microbiol.">
        <title>Leveraging single-cell genomics to expand the fungal tree of life.</title>
        <authorList>
            <person name="Ahrendt S.R."/>
            <person name="Quandt C.A."/>
            <person name="Ciobanu D."/>
            <person name="Clum A."/>
            <person name="Salamov A."/>
            <person name="Andreopoulos B."/>
            <person name="Cheng J.F."/>
            <person name="Woyke T."/>
            <person name="Pelin A."/>
            <person name="Henrissat B."/>
            <person name="Reynolds N.K."/>
            <person name="Benny G.L."/>
            <person name="Smith M.E."/>
            <person name="James T.Y."/>
            <person name="Grigoriev I.V."/>
        </authorList>
    </citation>
    <scope>NUCLEOTIDE SEQUENCE [LARGE SCALE GENOMIC DNA]</scope>
    <source>
        <strain evidence="3">RSA 1356</strain>
    </source>
</reference>
<evidence type="ECO:0000256" key="1">
    <source>
        <dbReference type="SAM" id="MobiDB-lite"/>
    </source>
</evidence>
<feature type="region of interest" description="Disordered" evidence="1">
    <location>
        <begin position="154"/>
        <end position="182"/>
    </location>
</feature>
<gene>
    <name evidence="2" type="ORF">THASP1DRAFT_31112</name>
</gene>
<protein>
    <submittedName>
        <fullName evidence="2">Uncharacterized protein</fullName>
    </submittedName>
</protein>
<organism evidence="2 3">
    <name type="scientific">Thamnocephalis sphaerospora</name>
    <dbReference type="NCBI Taxonomy" id="78915"/>
    <lineage>
        <taxon>Eukaryota</taxon>
        <taxon>Fungi</taxon>
        <taxon>Fungi incertae sedis</taxon>
        <taxon>Zoopagomycota</taxon>
        <taxon>Zoopagomycotina</taxon>
        <taxon>Zoopagomycetes</taxon>
        <taxon>Zoopagales</taxon>
        <taxon>Sigmoideomycetaceae</taxon>
        <taxon>Thamnocephalis</taxon>
    </lineage>
</organism>
<dbReference type="Proteomes" id="UP000271241">
    <property type="component" value="Unassembled WGS sequence"/>
</dbReference>
<sequence length="182" mass="18957">MSFPYQPPTPAMTMYDIFPADFDPTEPIFSDHDDHDQQAMLDFDQSLAMFAPLSPPHNASSTVASAEPMFTPLLMTMATDIGAPDLHLDSAATTVCASAASQTPCTAAVATTLVTGLATPPSKSDADLCRTAPMGPPAGDLPCQRACNEVSGDTRPVLRADEPAVVSASAASSSSPSPRNTW</sequence>
<accession>A0A4P9XME2</accession>
<keyword evidence="3" id="KW-1185">Reference proteome</keyword>
<feature type="compositionally biased region" description="Low complexity" evidence="1">
    <location>
        <begin position="163"/>
        <end position="182"/>
    </location>
</feature>
<evidence type="ECO:0000313" key="3">
    <source>
        <dbReference type="Proteomes" id="UP000271241"/>
    </source>
</evidence>
<evidence type="ECO:0000313" key="2">
    <source>
        <dbReference type="EMBL" id="RKP07074.1"/>
    </source>
</evidence>
<name>A0A4P9XME2_9FUNG</name>